<dbReference type="PRINTS" id="PR01506">
    <property type="entry name" value="TATBPROTEIN"/>
</dbReference>
<dbReference type="PANTHER" id="PTHR33162">
    <property type="entry name" value="SEC-INDEPENDENT PROTEIN TRANSLOCASE PROTEIN TATA, CHLOROPLASTIC"/>
    <property type="match status" value="1"/>
</dbReference>
<evidence type="ECO:0000256" key="4">
    <source>
        <dbReference type="ARBA" id="ARBA00022519"/>
    </source>
</evidence>
<evidence type="ECO:0000256" key="7">
    <source>
        <dbReference type="ARBA" id="ARBA00022989"/>
    </source>
</evidence>
<dbReference type="Proteomes" id="UP000246483">
    <property type="component" value="Unassembled WGS sequence"/>
</dbReference>
<protein>
    <recommendedName>
        <fullName evidence="10">Sec-independent protein translocase protein TatB</fullName>
    </recommendedName>
</protein>
<keyword evidence="2 10" id="KW-0813">Transport</keyword>
<dbReference type="InterPro" id="IPR003369">
    <property type="entry name" value="TatA/B/E"/>
</dbReference>
<dbReference type="RefSeq" id="WP_040436394.1">
    <property type="nucleotide sequence ID" value="NZ_ALEE01000428.1"/>
</dbReference>
<evidence type="ECO:0000256" key="2">
    <source>
        <dbReference type="ARBA" id="ARBA00022448"/>
    </source>
</evidence>
<dbReference type="GO" id="GO:0008320">
    <property type="term" value="F:protein transmembrane transporter activity"/>
    <property type="evidence" value="ECO:0007669"/>
    <property type="project" value="UniProtKB-UniRule"/>
</dbReference>
<comment type="similarity">
    <text evidence="10">Belongs to the TatB family.</text>
</comment>
<evidence type="ECO:0000313" key="11">
    <source>
        <dbReference type="EMBL" id="PWW48582.1"/>
    </source>
</evidence>
<keyword evidence="12" id="KW-1185">Reference proteome</keyword>
<evidence type="ECO:0000313" key="12">
    <source>
        <dbReference type="Proteomes" id="UP000246483"/>
    </source>
</evidence>
<dbReference type="PANTHER" id="PTHR33162:SF1">
    <property type="entry name" value="SEC-INDEPENDENT PROTEIN TRANSLOCASE PROTEIN TATA, CHLOROPLASTIC"/>
    <property type="match status" value="1"/>
</dbReference>
<dbReference type="Gene3D" id="1.20.5.3310">
    <property type="match status" value="1"/>
</dbReference>
<comment type="subunit">
    <text evidence="10">The Tat system comprises two distinct complexes: a TatABC complex, containing multiple copies of TatA, TatB and TatC subunits, and a separate TatA complex, containing only TatA subunits. Substrates initially bind to the TatABC complex, which probably triggers association of the separate TatA complex to form the active translocon.</text>
</comment>
<keyword evidence="7 10" id="KW-1133">Transmembrane helix</keyword>
<keyword evidence="6 10" id="KW-0653">Protein transport</keyword>
<keyword evidence="5 10" id="KW-0812">Transmembrane</keyword>
<dbReference type="AlphaFoldDB" id="A0A317REI8"/>
<keyword evidence="8 10" id="KW-0811">Translocation</keyword>
<evidence type="ECO:0000256" key="3">
    <source>
        <dbReference type="ARBA" id="ARBA00022475"/>
    </source>
</evidence>
<keyword evidence="9 10" id="KW-0472">Membrane</keyword>
<name>A0A317REI8_9BURK</name>
<accession>A0A317REI8</accession>
<dbReference type="InterPro" id="IPR018448">
    <property type="entry name" value="TatB"/>
</dbReference>
<evidence type="ECO:0000256" key="9">
    <source>
        <dbReference type="ARBA" id="ARBA00023136"/>
    </source>
</evidence>
<evidence type="ECO:0000256" key="10">
    <source>
        <dbReference type="HAMAP-Rule" id="MF_00237"/>
    </source>
</evidence>
<organism evidence="11 12">
    <name type="scientific">Melaminivora alkalimesophila</name>
    <dbReference type="NCBI Taxonomy" id="1165852"/>
    <lineage>
        <taxon>Bacteria</taxon>
        <taxon>Pseudomonadati</taxon>
        <taxon>Pseudomonadota</taxon>
        <taxon>Betaproteobacteria</taxon>
        <taxon>Burkholderiales</taxon>
        <taxon>Comamonadaceae</taxon>
        <taxon>Melaminivora</taxon>
    </lineage>
</organism>
<evidence type="ECO:0000256" key="8">
    <source>
        <dbReference type="ARBA" id="ARBA00023010"/>
    </source>
</evidence>
<sequence length="168" mass="18355">MIELGLSKMALIGAVALIVIGPEKLPRVARTVGTLLGKAQRYVADVKAEVNRSMELDELRKMKESVESAAREVERSIHTSASDFQRGLDETVAGLEAAGDAGFPLDEGASYPDGSPATAVVPSYRHPGKKWRLKRAAVPHWYKARAGVRTHVQSGAARVARFRPRRFH</sequence>
<reference evidence="11 12" key="1">
    <citation type="submission" date="2018-05" db="EMBL/GenBank/DDBJ databases">
        <title>Genomic Encyclopedia of Type Strains, Phase IV (KMG-IV): sequencing the most valuable type-strain genomes for metagenomic binning, comparative biology and taxonomic classification.</title>
        <authorList>
            <person name="Goeker M."/>
        </authorList>
    </citation>
    <scope>NUCLEOTIDE SEQUENCE [LARGE SCALE GENOMIC DNA]</scope>
    <source>
        <strain evidence="11 12">DSM 26006</strain>
    </source>
</reference>
<dbReference type="EMBL" id="QGUB01000001">
    <property type="protein sequence ID" value="PWW48582.1"/>
    <property type="molecule type" value="Genomic_DNA"/>
</dbReference>
<comment type="function">
    <text evidence="10">Part of the twin-arginine translocation (Tat) system that transports large folded proteins containing a characteristic twin-arginine motif in their signal peptide across membranes. Together with TatC, TatB is part of a receptor directly interacting with Tat signal peptides. TatB may form an oligomeric binding site that transiently accommodates folded Tat precursor proteins before their translocation.</text>
</comment>
<keyword evidence="4" id="KW-0997">Cell inner membrane</keyword>
<evidence type="ECO:0000256" key="5">
    <source>
        <dbReference type="ARBA" id="ARBA00022692"/>
    </source>
</evidence>
<dbReference type="GO" id="GO:0043953">
    <property type="term" value="P:protein transport by the Tat complex"/>
    <property type="evidence" value="ECO:0007669"/>
    <property type="project" value="UniProtKB-UniRule"/>
</dbReference>
<proteinExistence type="inferred from homology"/>
<evidence type="ECO:0000256" key="6">
    <source>
        <dbReference type="ARBA" id="ARBA00022927"/>
    </source>
</evidence>
<dbReference type="OrthoDB" id="9816005at2"/>
<gene>
    <name evidence="10" type="primary">tatB</name>
    <name evidence="11" type="ORF">DFR36_10184</name>
</gene>
<evidence type="ECO:0000256" key="1">
    <source>
        <dbReference type="ARBA" id="ARBA00004167"/>
    </source>
</evidence>
<dbReference type="GO" id="GO:0033281">
    <property type="term" value="C:TAT protein transport complex"/>
    <property type="evidence" value="ECO:0007669"/>
    <property type="project" value="UniProtKB-UniRule"/>
</dbReference>
<dbReference type="Pfam" id="PF02416">
    <property type="entry name" value="TatA_B_E"/>
    <property type="match status" value="1"/>
</dbReference>
<comment type="subcellular location">
    <subcellularLocation>
        <location evidence="10">Cell membrane</location>
        <topology evidence="10">Single-pass membrane protein</topology>
    </subcellularLocation>
    <subcellularLocation>
        <location evidence="1">Membrane</location>
        <topology evidence="1">Single-pass membrane protein</topology>
    </subcellularLocation>
</comment>
<dbReference type="HAMAP" id="MF_00237">
    <property type="entry name" value="TatB"/>
    <property type="match status" value="1"/>
</dbReference>
<comment type="caution">
    <text evidence="11">The sequence shown here is derived from an EMBL/GenBank/DDBJ whole genome shotgun (WGS) entry which is preliminary data.</text>
</comment>
<keyword evidence="3 10" id="KW-1003">Cell membrane</keyword>